<feature type="region of interest" description="Disordered" evidence="1">
    <location>
        <begin position="41"/>
        <end position="74"/>
    </location>
</feature>
<reference evidence="2" key="1">
    <citation type="journal article" date="2009" name="Rice">
        <title>De Novo Next Generation Sequencing of Plant Genomes.</title>
        <authorList>
            <person name="Rounsley S."/>
            <person name="Marri P.R."/>
            <person name="Yu Y."/>
            <person name="He R."/>
            <person name="Sisneros N."/>
            <person name="Goicoechea J.L."/>
            <person name="Lee S.J."/>
            <person name="Angelova A."/>
            <person name="Kudrna D."/>
            <person name="Luo M."/>
            <person name="Affourtit J."/>
            <person name="Desany B."/>
            <person name="Knight J."/>
            <person name="Niazi F."/>
            <person name="Egholm M."/>
            <person name="Wing R.A."/>
        </authorList>
    </citation>
    <scope>NUCLEOTIDE SEQUENCE [LARGE SCALE GENOMIC DNA]</scope>
    <source>
        <strain evidence="2">cv. IRGC 105608</strain>
    </source>
</reference>
<evidence type="ECO:0000313" key="3">
    <source>
        <dbReference type="Proteomes" id="UP000026960"/>
    </source>
</evidence>
<evidence type="ECO:0000256" key="1">
    <source>
        <dbReference type="SAM" id="MobiDB-lite"/>
    </source>
</evidence>
<name>A0A0D3ENC6_9ORYZ</name>
<dbReference type="HOGENOM" id="CLU_159592_0_0_1"/>
<reference evidence="2" key="2">
    <citation type="submission" date="2015-03" db="UniProtKB">
        <authorList>
            <consortium name="EnsemblPlants"/>
        </authorList>
    </citation>
    <scope>IDENTIFICATION</scope>
</reference>
<organism evidence="2">
    <name type="scientific">Oryza barthii</name>
    <dbReference type="NCBI Taxonomy" id="65489"/>
    <lineage>
        <taxon>Eukaryota</taxon>
        <taxon>Viridiplantae</taxon>
        <taxon>Streptophyta</taxon>
        <taxon>Embryophyta</taxon>
        <taxon>Tracheophyta</taxon>
        <taxon>Spermatophyta</taxon>
        <taxon>Magnoliopsida</taxon>
        <taxon>Liliopsida</taxon>
        <taxon>Poales</taxon>
        <taxon>Poaceae</taxon>
        <taxon>BOP clade</taxon>
        <taxon>Oryzoideae</taxon>
        <taxon>Oryzeae</taxon>
        <taxon>Oryzinae</taxon>
        <taxon>Oryza</taxon>
    </lineage>
</organism>
<proteinExistence type="predicted"/>
<accession>A0A0D3ENC6</accession>
<sequence length="124" mass="12534">MARGDWVAAERGGAAGWLGVASTSCGGMAMGAVEKWCIGGWGSRGGTTRRRPTRSRRRGRWGDRTSALGPAPWWLGSGGDGDAAHMAWVTARPLGGEAAAGRVGAGDGEAATRLGCAAAGRGRP</sequence>
<evidence type="ECO:0008006" key="4">
    <source>
        <dbReference type="Google" id="ProtNLM"/>
    </source>
</evidence>
<keyword evidence="3" id="KW-1185">Reference proteome</keyword>
<dbReference type="PaxDb" id="65489-OBART01G14120.1"/>
<dbReference type="Proteomes" id="UP000026960">
    <property type="component" value="Chromosome 1"/>
</dbReference>
<evidence type="ECO:0000313" key="2">
    <source>
        <dbReference type="EnsemblPlants" id="OBART01G14120.1"/>
    </source>
</evidence>
<dbReference type="PROSITE" id="PS51257">
    <property type="entry name" value="PROKAR_LIPOPROTEIN"/>
    <property type="match status" value="1"/>
</dbReference>
<dbReference type="Gramene" id="OBART01G14120.1">
    <property type="protein sequence ID" value="OBART01G14120.1"/>
    <property type="gene ID" value="OBART01G14120"/>
</dbReference>
<dbReference type="AlphaFoldDB" id="A0A0D3ENC6"/>
<feature type="compositionally biased region" description="Basic residues" evidence="1">
    <location>
        <begin position="47"/>
        <end position="59"/>
    </location>
</feature>
<protein>
    <recommendedName>
        <fullName evidence="4">DUF834 domain-containing protein</fullName>
    </recommendedName>
</protein>
<dbReference type="EnsemblPlants" id="OBART01G14120.1">
    <property type="protein sequence ID" value="OBART01G14120.1"/>
    <property type="gene ID" value="OBART01G14120"/>
</dbReference>